<dbReference type="GeneID" id="6804840"/>
<dbReference type="InterPro" id="IPR039799">
    <property type="entry name" value="ALR/ERV"/>
</dbReference>
<dbReference type="SUPFAM" id="SSF69000">
    <property type="entry name" value="FAD-dependent thiol oxidase"/>
    <property type="match status" value="1"/>
</dbReference>
<dbReference type="KEGG" id="vg:6804840"/>
<keyword evidence="3 7" id="KW-0274">FAD</keyword>
<feature type="domain" description="ERV/ALR sulfhydryl oxidase" evidence="8">
    <location>
        <begin position="10"/>
        <end position="112"/>
    </location>
</feature>
<dbReference type="GO" id="GO:0050660">
    <property type="term" value="F:flavin adenine dinucleotide binding"/>
    <property type="evidence" value="ECO:0007669"/>
    <property type="project" value="TreeGrafter"/>
</dbReference>
<evidence type="ECO:0000256" key="2">
    <source>
        <dbReference type="ARBA" id="ARBA00022630"/>
    </source>
</evidence>
<dbReference type="OrthoDB" id="14873at10239"/>
<dbReference type="PANTHER" id="PTHR12645">
    <property type="entry name" value="ALR/ERV"/>
    <property type="match status" value="1"/>
</dbReference>
<evidence type="ECO:0000259" key="8">
    <source>
        <dbReference type="PROSITE" id="PS51324"/>
    </source>
</evidence>
<evidence type="ECO:0000256" key="1">
    <source>
        <dbReference type="ARBA" id="ARBA00001974"/>
    </source>
</evidence>
<evidence type="ECO:0000256" key="6">
    <source>
        <dbReference type="ARBA" id="ARBA00048864"/>
    </source>
</evidence>
<keyword evidence="7" id="KW-0812">Transmembrane</keyword>
<evidence type="ECO:0000313" key="10">
    <source>
        <dbReference type="Proteomes" id="UP000204092"/>
    </source>
</evidence>
<protein>
    <recommendedName>
        <fullName evidence="7">Sulfhydryl oxidase</fullName>
        <ecNumber evidence="7">1.8.3.2</ecNumber>
    </recommendedName>
</protein>
<dbReference type="EC" id="1.8.3.2" evidence="7"/>
<dbReference type="PANTHER" id="PTHR12645:SF0">
    <property type="entry name" value="FAD-LINKED SULFHYDRYL OXIDASE ALR"/>
    <property type="match status" value="1"/>
</dbReference>
<comment type="cofactor">
    <cofactor evidence="1 7">
        <name>FAD</name>
        <dbReference type="ChEBI" id="CHEBI:57692"/>
    </cofactor>
</comment>
<evidence type="ECO:0000256" key="3">
    <source>
        <dbReference type="ARBA" id="ARBA00022827"/>
    </source>
</evidence>
<keyword evidence="7" id="KW-1133">Transmembrane helix</keyword>
<evidence type="ECO:0000256" key="4">
    <source>
        <dbReference type="ARBA" id="ARBA00023002"/>
    </source>
</evidence>
<dbReference type="Proteomes" id="UP000204092">
    <property type="component" value="Segment"/>
</dbReference>
<evidence type="ECO:0000256" key="7">
    <source>
        <dbReference type="RuleBase" id="RU371123"/>
    </source>
</evidence>
<reference evidence="9 10" key="1">
    <citation type="journal article" date="2009" name="Virology">
        <title>Genomic analysis of the smallest giant virus--Feldmannia sp. virus 158.</title>
        <authorList>
            <person name="Schroeder D.C."/>
            <person name="Park Y."/>
            <person name="Yoon H.M."/>
            <person name="Lee Y.S."/>
            <person name="Kang S.W."/>
            <person name="Meints R.H."/>
            <person name="Ivey R.G."/>
            <person name="Choi T.J."/>
        </authorList>
    </citation>
    <scope>NUCLEOTIDE SEQUENCE [LARGE SCALE GENOMIC DNA]</scope>
    <source>
        <strain evidence="9">FsV-158</strain>
    </source>
</reference>
<evidence type="ECO:0000313" key="9">
    <source>
        <dbReference type="EMBL" id="ACH46809.1"/>
    </source>
</evidence>
<proteinExistence type="predicted"/>
<dbReference type="InterPro" id="IPR017905">
    <property type="entry name" value="ERV/ALR_sulphydryl_oxidase"/>
</dbReference>
<keyword evidence="2 7" id="KW-0285">Flavoprotein</keyword>
<dbReference type="GO" id="GO:0016971">
    <property type="term" value="F:flavin-dependent sulfhydryl oxidase activity"/>
    <property type="evidence" value="ECO:0007669"/>
    <property type="project" value="InterPro"/>
</dbReference>
<keyword evidence="10" id="KW-1185">Reference proteome</keyword>
<comment type="catalytic activity">
    <reaction evidence="6 7">
        <text>2 R'C(R)SH + O2 = R'C(R)S-S(R)CR' + H2O2</text>
        <dbReference type="Rhea" id="RHEA:17357"/>
        <dbReference type="ChEBI" id="CHEBI:15379"/>
        <dbReference type="ChEBI" id="CHEBI:16240"/>
        <dbReference type="ChEBI" id="CHEBI:16520"/>
        <dbReference type="ChEBI" id="CHEBI:17412"/>
        <dbReference type="EC" id="1.8.3.2"/>
    </reaction>
</comment>
<organism evidence="9 10">
    <name type="scientific">Feldmannia species virus</name>
    <dbReference type="NCBI Taxonomy" id="39420"/>
    <lineage>
        <taxon>Viruses</taxon>
        <taxon>Varidnaviria</taxon>
        <taxon>Bamfordvirae</taxon>
        <taxon>Nucleocytoviricota</taxon>
        <taxon>Megaviricetes</taxon>
        <taxon>Algavirales</taxon>
        <taxon>Phycodnaviridae</taxon>
        <taxon>Phaeovirus</taxon>
        <taxon>Phaeovirus feldmanniae</taxon>
    </lineage>
</organism>
<keyword evidence="5" id="KW-1015">Disulfide bond</keyword>
<feature type="transmembrane region" description="Helical" evidence="7">
    <location>
        <begin position="132"/>
        <end position="151"/>
    </location>
</feature>
<evidence type="ECO:0000256" key="5">
    <source>
        <dbReference type="ARBA" id="ARBA00023157"/>
    </source>
</evidence>
<dbReference type="RefSeq" id="YP_002154679.1">
    <property type="nucleotide sequence ID" value="NC_011183.1"/>
</dbReference>
<keyword evidence="7" id="KW-0472">Membrane</keyword>
<dbReference type="Gene3D" id="1.20.120.310">
    <property type="entry name" value="ERV/ALR sulfhydryl oxidase domain"/>
    <property type="match status" value="1"/>
</dbReference>
<dbReference type="PROSITE" id="PS51324">
    <property type="entry name" value="ERV_ALR"/>
    <property type="match status" value="1"/>
</dbReference>
<dbReference type="EMBL" id="EU916176">
    <property type="protein sequence ID" value="ACH46809.1"/>
    <property type="molecule type" value="Genomic_DNA"/>
</dbReference>
<accession>B5LWE6</accession>
<name>B5LWE6_9PHYC</name>
<dbReference type="Pfam" id="PF04777">
    <property type="entry name" value="Evr1_Alr"/>
    <property type="match status" value="1"/>
</dbReference>
<dbReference type="InterPro" id="IPR036774">
    <property type="entry name" value="ERV/ALR_sulphydryl_oxid_sf"/>
</dbReference>
<keyword evidence="4 7" id="KW-0560">Oxidoreductase</keyword>
<sequence>MPKYSSLAMNGLATSEWGPAGWKFLHSVAHGFPTTPSVEEVNDYTIFFETVGSVLPCRLCRASYNEFIGRLPVEAANRDQLTRWLWKIHNMVNEKLGVVYKKSGFDEVSQKYESYRASCTKTGCVRDSWNRMTFQLALLLLIFFACVYGLAHR</sequence>